<comment type="caution">
    <text evidence="1">The sequence shown here is derived from an EMBL/GenBank/DDBJ whole genome shotgun (WGS) entry which is preliminary data.</text>
</comment>
<dbReference type="EMBL" id="JBJKFK010001437">
    <property type="protein sequence ID" value="KAL3313099.1"/>
    <property type="molecule type" value="Genomic_DNA"/>
</dbReference>
<name>A0ABD2Q0G4_9PLAT</name>
<protein>
    <submittedName>
        <fullName evidence="1">Uncharacterized protein</fullName>
    </submittedName>
</protein>
<reference evidence="1 2" key="1">
    <citation type="submission" date="2024-11" db="EMBL/GenBank/DDBJ databases">
        <title>Adaptive evolution of stress response genes in parasites aligns with host niche diversity.</title>
        <authorList>
            <person name="Hahn C."/>
            <person name="Resl P."/>
        </authorList>
    </citation>
    <scope>NUCLEOTIDE SEQUENCE [LARGE SCALE GENOMIC DNA]</scope>
    <source>
        <strain evidence="1">EGGRZ-B1_66</strain>
        <tissue evidence="1">Body</tissue>
    </source>
</reference>
<sequence length="140" mass="15642">MGAMGVVNRVHHIDPWTGAAVDSAGRQVQNTIGSMQYGGSGGNCTETQVARTMAKNEQMDETDDGVGASKRLYSEKEVRTIVKCFWDYFQKGDLPTLREVRSRLSRTPHELTRGANSIRLKLKRLQSNGRWADYNNFGCT</sequence>
<dbReference type="Proteomes" id="UP001626550">
    <property type="component" value="Unassembled WGS sequence"/>
</dbReference>
<gene>
    <name evidence="1" type="ORF">Ciccas_008300</name>
</gene>
<dbReference type="AlphaFoldDB" id="A0ABD2Q0G4"/>
<accession>A0ABD2Q0G4</accession>
<organism evidence="1 2">
    <name type="scientific">Cichlidogyrus casuarinus</name>
    <dbReference type="NCBI Taxonomy" id="1844966"/>
    <lineage>
        <taxon>Eukaryota</taxon>
        <taxon>Metazoa</taxon>
        <taxon>Spiralia</taxon>
        <taxon>Lophotrochozoa</taxon>
        <taxon>Platyhelminthes</taxon>
        <taxon>Monogenea</taxon>
        <taxon>Monopisthocotylea</taxon>
        <taxon>Dactylogyridea</taxon>
        <taxon>Ancyrocephalidae</taxon>
        <taxon>Cichlidogyrus</taxon>
    </lineage>
</organism>
<keyword evidence="2" id="KW-1185">Reference proteome</keyword>
<evidence type="ECO:0000313" key="2">
    <source>
        <dbReference type="Proteomes" id="UP001626550"/>
    </source>
</evidence>
<proteinExistence type="predicted"/>
<evidence type="ECO:0000313" key="1">
    <source>
        <dbReference type="EMBL" id="KAL3313099.1"/>
    </source>
</evidence>